<feature type="domain" description="HTH tetR-type" evidence="5">
    <location>
        <begin position="14"/>
        <end position="74"/>
    </location>
</feature>
<dbReference type="EMBL" id="WIXI01000039">
    <property type="protein sequence ID" value="MQY46162.1"/>
    <property type="molecule type" value="Genomic_DNA"/>
</dbReference>
<dbReference type="AlphaFoldDB" id="A0A6A8A494"/>
<proteinExistence type="predicted"/>
<evidence type="ECO:0000313" key="7">
    <source>
        <dbReference type="Proteomes" id="UP000435138"/>
    </source>
</evidence>
<dbReference type="Pfam" id="PF00440">
    <property type="entry name" value="TetR_N"/>
    <property type="match status" value="1"/>
</dbReference>
<organism evidence="6 7">
    <name type="scientific">Endobacterium cereale</name>
    <dbReference type="NCBI Taxonomy" id="2663029"/>
    <lineage>
        <taxon>Bacteria</taxon>
        <taxon>Pseudomonadati</taxon>
        <taxon>Pseudomonadota</taxon>
        <taxon>Alphaproteobacteria</taxon>
        <taxon>Hyphomicrobiales</taxon>
        <taxon>Rhizobiaceae</taxon>
        <taxon>Endobacterium</taxon>
    </lineage>
</organism>
<evidence type="ECO:0000259" key="5">
    <source>
        <dbReference type="PROSITE" id="PS50977"/>
    </source>
</evidence>
<dbReference type="PROSITE" id="PS50977">
    <property type="entry name" value="HTH_TETR_2"/>
    <property type="match status" value="1"/>
</dbReference>
<dbReference type="InterPro" id="IPR054156">
    <property type="entry name" value="YxaF_TetR_C"/>
</dbReference>
<keyword evidence="1" id="KW-0805">Transcription regulation</keyword>
<evidence type="ECO:0000256" key="2">
    <source>
        <dbReference type="ARBA" id="ARBA00023125"/>
    </source>
</evidence>
<dbReference type="PRINTS" id="PR00455">
    <property type="entry name" value="HTHTETR"/>
</dbReference>
<dbReference type="SUPFAM" id="SSF46689">
    <property type="entry name" value="Homeodomain-like"/>
    <property type="match status" value="1"/>
</dbReference>
<keyword evidence="2 4" id="KW-0238">DNA-binding</keyword>
<dbReference type="Proteomes" id="UP000435138">
    <property type="component" value="Unassembled WGS sequence"/>
</dbReference>
<evidence type="ECO:0000256" key="3">
    <source>
        <dbReference type="ARBA" id="ARBA00023163"/>
    </source>
</evidence>
<feature type="DNA-binding region" description="H-T-H motif" evidence="4">
    <location>
        <begin position="37"/>
        <end position="56"/>
    </location>
</feature>
<dbReference type="Pfam" id="PF21993">
    <property type="entry name" value="TetR_C_13_2"/>
    <property type="match status" value="1"/>
</dbReference>
<name>A0A6A8A494_9HYPH</name>
<accession>A0A6A8A494</accession>
<comment type="caution">
    <text evidence="6">The sequence shown here is derived from an EMBL/GenBank/DDBJ whole genome shotgun (WGS) entry which is preliminary data.</text>
</comment>
<dbReference type="Gene3D" id="1.10.357.10">
    <property type="entry name" value="Tetracycline Repressor, domain 2"/>
    <property type="match status" value="1"/>
</dbReference>
<dbReference type="GO" id="GO:0003677">
    <property type="term" value="F:DNA binding"/>
    <property type="evidence" value="ECO:0007669"/>
    <property type="project" value="UniProtKB-UniRule"/>
</dbReference>
<sequence>MRKDGKSGFTARGEATRLRIIEAAAEIVYAEGAAGMSLDEVMDASRTSKSQLYHYFCDKDALIQEVIGRQTRRIVEANAPHLDKLDSFDALRSWCNMIIEANRTFGAIGGCPLGSLASELSAQSEQARAGLANGFEAWRSIIAEGLARMKNQDKLMPSADTQALSMAFVAAIQGGILLSKTSRNSQPLEVALNMALSHIERYVVAPAER</sequence>
<evidence type="ECO:0000256" key="1">
    <source>
        <dbReference type="ARBA" id="ARBA00023015"/>
    </source>
</evidence>
<dbReference type="InterPro" id="IPR036271">
    <property type="entry name" value="Tet_transcr_reg_TetR-rel_C_sf"/>
</dbReference>
<dbReference type="InterPro" id="IPR001647">
    <property type="entry name" value="HTH_TetR"/>
</dbReference>
<keyword evidence="3" id="KW-0804">Transcription</keyword>
<evidence type="ECO:0000256" key="4">
    <source>
        <dbReference type="PROSITE-ProRule" id="PRU00335"/>
    </source>
</evidence>
<dbReference type="InterPro" id="IPR009057">
    <property type="entry name" value="Homeodomain-like_sf"/>
</dbReference>
<dbReference type="RefSeq" id="WP_153353662.1">
    <property type="nucleotide sequence ID" value="NZ_JAYKOO010000012.1"/>
</dbReference>
<dbReference type="PANTHER" id="PTHR47506:SF1">
    <property type="entry name" value="HTH-TYPE TRANSCRIPTIONAL REGULATOR YJDC"/>
    <property type="match status" value="1"/>
</dbReference>
<protein>
    <submittedName>
        <fullName evidence="6">TetR family transcriptional regulator</fullName>
    </submittedName>
</protein>
<keyword evidence="7" id="KW-1185">Reference proteome</keyword>
<dbReference type="SUPFAM" id="SSF48498">
    <property type="entry name" value="Tetracyclin repressor-like, C-terminal domain"/>
    <property type="match status" value="1"/>
</dbReference>
<reference evidence="6 7" key="1">
    <citation type="submission" date="2019-11" db="EMBL/GenBank/DDBJ databases">
        <title>Genome analysis of Rhizobacterium cereale a novel genus and species isolated from maize roots in North Spain.</title>
        <authorList>
            <person name="Menendez E."/>
            <person name="Flores-Felix J.D."/>
            <person name="Ramirez-Bahena M.-H."/>
            <person name="Igual J.M."/>
            <person name="Garcia-Fraile P."/>
            <person name="Peix A."/>
            <person name="Velazquez E."/>
        </authorList>
    </citation>
    <scope>NUCLEOTIDE SEQUENCE [LARGE SCALE GENOMIC DNA]</scope>
    <source>
        <strain evidence="6 7">RZME27</strain>
    </source>
</reference>
<gene>
    <name evidence="6" type="ORF">GAO09_08870</name>
</gene>
<evidence type="ECO:0000313" key="6">
    <source>
        <dbReference type="EMBL" id="MQY46162.1"/>
    </source>
</evidence>
<dbReference type="PANTHER" id="PTHR47506">
    <property type="entry name" value="TRANSCRIPTIONAL REGULATORY PROTEIN"/>
    <property type="match status" value="1"/>
</dbReference>